<evidence type="ECO:0000313" key="3">
    <source>
        <dbReference type="Proteomes" id="UP000255326"/>
    </source>
</evidence>
<evidence type="ECO:0000256" key="1">
    <source>
        <dbReference type="PROSITE-ProRule" id="PRU00510"/>
    </source>
</evidence>
<dbReference type="PROSITE" id="PS51128">
    <property type="entry name" value="ZF_DKSA_2"/>
    <property type="match status" value="1"/>
</dbReference>
<reference evidence="2 3" key="1">
    <citation type="submission" date="2018-07" db="EMBL/GenBank/DDBJ databases">
        <title>Genomic Encyclopedia of Type Strains, Phase IV (KMG-IV): sequencing the most valuable type-strain genomes for metagenomic binning, comparative biology and taxonomic classification.</title>
        <authorList>
            <person name="Goeker M."/>
        </authorList>
    </citation>
    <scope>NUCLEOTIDE SEQUENCE [LARGE SCALE GENOMIC DNA]</scope>
    <source>
        <strain evidence="2 3">DSM 25281</strain>
    </source>
</reference>
<dbReference type="RefSeq" id="WP_114743748.1">
    <property type="nucleotide sequence ID" value="NZ_QQAY01000001.1"/>
</dbReference>
<accession>A0A370GWA0</accession>
<evidence type="ECO:0000313" key="2">
    <source>
        <dbReference type="EMBL" id="RDI47530.1"/>
    </source>
</evidence>
<protein>
    <submittedName>
        <fullName evidence="2">Uncharacterized protein</fullName>
    </submittedName>
</protein>
<sequence>MEETKKRLYQQLIESHIELNQHLSVHPLVKHYIEQEKNDIKHALSKFENDTFGICEFSGELIPLDIMHHLPTIRNTNEWKEIHKKFGKSNIPYGG</sequence>
<dbReference type="Proteomes" id="UP000255326">
    <property type="component" value="Unassembled WGS sequence"/>
</dbReference>
<dbReference type="Gene3D" id="1.20.120.910">
    <property type="entry name" value="DksA, coiled-coil domain"/>
    <property type="match status" value="1"/>
</dbReference>
<organism evidence="2 3">
    <name type="scientific">Falsibacillus pallidus</name>
    <dbReference type="NCBI Taxonomy" id="493781"/>
    <lineage>
        <taxon>Bacteria</taxon>
        <taxon>Bacillati</taxon>
        <taxon>Bacillota</taxon>
        <taxon>Bacilli</taxon>
        <taxon>Bacillales</taxon>
        <taxon>Bacillaceae</taxon>
        <taxon>Falsibacillus</taxon>
    </lineage>
</organism>
<dbReference type="EMBL" id="QQAY01000001">
    <property type="protein sequence ID" value="RDI47530.1"/>
    <property type="molecule type" value="Genomic_DNA"/>
</dbReference>
<gene>
    <name evidence="2" type="ORF">DFR59_101187</name>
</gene>
<keyword evidence="3" id="KW-1185">Reference proteome</keyword>
<name>A0A370GWA0_9BACI</name>
<dbReference type="OrthoDB" id="2875147at2"/>
<comment type="caution">
    <text evidence="2">The sequence shown here is derived from an EMBL/GenBank/DDBJ whole genome shotgun (WGS) entry which is preliminary data.</text>
</comment>
<dbReference type="AlphaFoldDB" id="A0A370GWA0"/>
<feature type="zinc finger region" description="dksA C4-type" evidence="1">
    <location>
        <begin position="55"/>
        <end position="79"/>
    </location>
</feature>
<proteinExistence type="predicted"/>